<proteinExistence type="predicted"/>
<dbReference type="EMBL" id="JAJVCN010000001">
    <property type="protein sequence ID" value="MCE7003661.1"/>
    <property type="molecule type" value="Genomic_DNA"/>
</dbReference>
<protein>
    <submittedName>
        <fullName evidence="2">Uncharacterized protein</fullName>
    </submittedName>
</protein>
<dbReference type="Proteomes" id="UP001521150">
    <property type="component" value="Unassembled WGS sequence"/>
</dbReference>
<accession>A0ABS8Z6Z9</accession>
<keyword evidence="1" id="KW-1133">Transmembrane helix</keyword>
<keyword evidence="1" id="KW-0812">Transmembrane</keyword>
<feature type="transmembrane region" description="Helical" evidence="1">
    <location>
        <begin position="48"/>
        <end position="71"/>
    </location>
</feature>
<gene>
    <name evidence="2" type="ORF">LWC34_12610</name>
</gene>
<organism evidence="2 3">
    <name type="scientific">Kibdelosporangium philippinense</name>
    <dbReference type="NCBI Taxonomy" id="211113"/>
    <lineage>
        <taxon>Bacteria</taxon>
        <taxon>Bacillati</taxon>
        <taxon>Actinomycetota</taxon>
        <taxon>Actinomycetes</taxon>
        <taxon>Pseudonocardiales</taxon>
        <taxon>Pseudonocardiaceae</taxon>
        <taxon>Kibdelosporangium</taxon>
    </lineage>
</organism>
<reference evidence="2 3" key="1">
    <citation type="submission" date="2021-12" db="EMBL/GenBank/DDBJ databases">
        <title>Genome sequence of Kibdelosporangium philippinense ATCC 49844.</title>
        <authorList>
            <person name="Fedorov E.A."/>
            <person name="Omeragic M."/>
            <person name="Shalygina K.F."/>
            <person name="Maclea K.S."/>
        </authorList>
    </citation>
    <scope>NUCLEOTIDE SEQUENCE [LARGE SCALE GENOMIC DNA]</scope>
    <source>
        <strain evidence="2 3">ATCC 49844</strain>
    </source>
</reference>
<comment type="caution">
    <text evidence="2">The sequence shown here is derived from an EMBL/GenBank/DDBJ whole genome shotgun (WGS) entry which is preliminary data.</text>
</comment>
<keyword evidence="1" id="KW-0472">Membrane</keyword>
<sequence>MDLGQVRVRRPGGRWLSERLRLRGGDPINKIDLDGRSLWGWITKNATAISNVLSTAAVVLSVAAMFVPVLARSPSWSTSRRSHGDWFGVVTSLPGIEAAATRG</sequence>
<evidence type="ECO:0000313" key="3">
    <source>
        <dbReference type="Proteomes" id="UP001521150"/>
    </source>
</evidence>
<dbReference type="RefSeq" id="WP_233725234.1">
    <property type="nucleotide sequence ID" value="NZ_JAJVCN010000001.1"/>
</dbReference>
<evidence type="ECO:0000256" key="1">
    <source>
        <dbReference type="SAM" id="Phobius"/>
    </source>
</evidence>
<evidence type="ECO:0000313" key="2">
    <source>
        <dbReference type="EMBL" id="MCE7003661.1"/>
    </source>
</evidence>
<keyword evidence="3" id="KW-1185">Reference proteome</keyword>
<name>A0ABS8Z6Z9_9PSEU</name>